<dbReference type="InterPro" id="IPR009056">
    <property type="entry name" value="Cyt_c-like_dom"/>
</dbReference>
<evidence type="ECO:0000256" key="16">
    <source>
        <dbReference type="ARBA" id="ARBA00023004"/>
    </source>
</evidence>
<dbReference type="Gene3D" id="6.10.280.130">
    <property type="match status" value="1"/>
</dbReference>
<dbReference type="InterPro" id="IPR050597">
    <property type="entry name" value="Cytochrome_c_Oxidase_Subunit"/>
</dbReference>
<keyword evidence="7 19" id="KW-0349">Heme</keyword>
<comment type="pathway">
    <text evidence="2 19">Energy metabolism; oxidative phosphorylation.</text>
</comment>
<comment type="cofactor">
    <cofactor evidence="19 21">
        <name>heme c</name>
        <dbReference type="ChEBI" id="CHEBI:61717"/>
    </cofactor>
    <text evidence="19 21">Binds 2 heme C groups per subunit.</text>
</comment>
<dbReference type="PROSITE" id="PS51007">
    <property type="entry name" value="CYTC"/>
    <property type="match status" value="1"/>
</dbReference>
<evidence type="ECO:0000256" key="14">
    <source>
        <dbReference type="ARBA" id="ARBA00022989"/>
    </source>
</evidence>
<keyword evidence="17 19" id="KW-0406">Ion transport</keyword>
<keyword evidence="14 22" id="KW-1133">Transmembrane helix</keyword>
<dbReference type="Pfam" id="PF14715">
    <property type="entry name" value="FixP_N"/>
    <property type="match status" value="1"/>
</dbReference>
<dbReference type="KEGG" id="tbn:TBH_C1666"/>
<feature type="binding site" description="axial binding residue" evidence="20">
    <location>
        <position position="123"/>
    </location>
    <ligand>
        <name>heme c</name>
        <dbReference type="ChEBI" id="CHEBI:61717"/>
        <label>1</label>
    </ligand>
    <ligandPart>
        <name>Fe</name>
        <dbReference type="ChEBI" id="CHEBI:18248"/>
    </ligandPart>
</feature>
<dbReference type="InterPro" id="IPR038414">
    <property type="entry name" value="CcoP_N_sf"/>
</dbReference>
<dbReference type="GO" id="GO:1902600">
    <property type="term" value="P:proton transmembrane transport"/>
    <property type="evidence" value="ECO:0007669"/>
    <property type="project" value="UniProtKB-KW"/>
</dbReference>
<dbReference type="GO" id="GO:0016491">
    <property type="term" value="F:oxidoreductase activity"/>
    <property type="evidence" value="ECO:0007669"/>
    <property type="project" value="UniProtKB-KW"/>
</dbReference>
<dbReference type="EMBL" id="AP012273">
    <property type="protein sequence ID" value="BAO44583.1"/>
    <property type="molecule type" value="Genomic_DNA"/>
</dbReference>
<evidence type="ECO:0000256" key="19">
    <source>
        <dbReference type="PIRNR" id="PIRNR000006"/>
    </source>
</evidence>
<feature type="binding site" description="covalent" evidence="21">
    <location>
        <position position="122"/>
    </location>
    <ligand>
        <name>heme c</name>
        <dbReference type="ChEBI" id="CHEBI:61717"/>
        <label>1</label>
    </ligand>
</feature>
<reference evidence="24 25" key="1">
    <citation type="journal article" date="2014" name="PLoS ONE">
        <title>Physiological and genomic features of a novel sulfur-oxidizing gammaproteobacterium belonging to a previously uncultivated symbiotic lineage isolated from a hydrothermal vent.</title>
        <authorList>
            <person name="Nunoura T."/>
            <person name="Takaki Y."/>
            <person name="Kazama H."/>
            <person name="Kakuta J."/>
            <person name="Shimamura S."/>
            <person name="Makita H."/>
            <person name="Hirai M."/>
            <person name="Miyazaki M."/>
            <person name="Takai K."/>
        </authorList>
    </citation>
    <scope>NUCLEOTIDE SEQUENCE [LARGE SCALE GENOMIC DNA]</scope>
    <source>
        <strain evidence="24 25">Hiromi1</strain>
    </source>
</reference>
<feature type="binding site" description="axial binding residue" evidence="20">
    <location>
        <position position="162"/>
    </location>
    <ligand>
        <name>heme c</name>
        <dbReference type="ChEBI" id="CHEBI:61717"/>
        <label>2</label>
    </ligand>
    <ligandPart>
        <name>Fe</name>
        <dbReference type="ChEBI" id="CHEBI:18248"/>
    </ligandPart>
</feature>
<dbReference type="InterPro" id="IPR004678">
    <property type="entry name" value="Cyt_c_oxidase_cbb3_su3"/>
</dbReference>
<feature type="domain" description="Cytochrome c" evidence="23">
    <location>
        <begin position="106"/>
        <end position="277"/>
    </location>
</feature>
<evidence type="ECO:0000313" key="25">
    <source>
        <dbReference type="Proteomes" id="UP000031631"/>
    </source>
</evidence>
<keyword evidence="25" id="KW-1185">Reference proteome</keyword>
<evidence type="ECO:0000313" key="24">
    <source>
        <dbReference type="EMBL" id="BAO44583.1"/>
    </source>
</evidence>
<dbReference type="NCBIfam" id="TIGR00782">
    <property type="entry name" value="ccoP"/>
    <property type="match status" value="1"/>
</dbReference>
<evidence type="ECO:0000256" key="9">
    <source>
        <dbReference type="ARBA" id="ARBA00022692"/>
    </source>
</evidence>
<evidence type="ECO:0000256" key="12">
    <source>
        <dbReference type="ARBA" id="ARBA00022781"/>
    </source>
</evidence>
<evidence type="ECO:0000256" key="6">
    <source>
        <dbReference type="ARBA" id="ARBA00022519"/>
    </source>
</evidence>
<dbReference type="GO" id="GO:0006119">
    <property type="term" value="P:oxidative phosphorylation"/>
    <property type="evidence" value="ECO:0007669"/>
    <property type="project" value="UniProtKB-UniPathway"/>
</dbReference>
<dbReference type="PRINTS" id="PR00605">
    <property type="entry name" value="CYTCHROMECIC"/>
</dbReference>
<evidence type="ECO:0000256" key="4">
    <source>
        <dbReference type="ARBA" id="ARBA00022448"/>
    </source>
</evidence>
<name>A0A7U6GJ05_9GAMM</name>
<dbReference type="Gene3D" id="1.10.760.10">
    <property type="entry name" value="Cytochrome c-like domain"/>
    <property type="match status" value="2"/>
</dbReference>
<keyword evidence="11" id="KW-0677">Repeat</keyword>
<dbReference type="GO" id="GO:0009055">
    <property type="term" value="F:electron transfer activity"/>
    <property type="evidence" value="ECO:0007669"/>
    <property type="project" value="InterPro"/>
</dbReference>
<keyword evidence="5 19" id="KW-1003">Cell membrane</keyword>
<comment type="similarity">
    <text evidence="3 19">Belongs to the CcoP / FixP family.</text>
</comment>
<evidence type="ECO:0000256" key="1">
    <source>
        <dbReference type="ARBA" id="ARBA00004533"/>
    </source>
</evidence>
<dbReference type="InterPro" id="IPR008168">
    <property type="entry name" value="Cyt_C_IC"/>
</dbReference>
<keyword evidence="13 19" id="KW-0249">Electron transport</keyword>
<comment type="function">
    <text evidence="19">C-type cytochrome. Part of the cbb3-type cytochrome c oxidase complex.</text>
</comment>
<evidence type="ECO:0000256" key="15">
    <source>
        <dbReference type="ARBA" id="ARBA00023002"/>
    </source>
</evidence>
<dbReference type="UniPathway" id="UPA00705"/>
<evidence type="ECO:0000256" key="21">
    <source>
        <dbReference type="PIRSR" id="PIRSR000006-2"/>
    </source>
</evidence>
<dbReference type="PANTHER" id="PTHR33751">
    <property type="entry name" value="CBB3-TYPE CYTOCHROME C OXIDASE SUBUNIT FIXP"/>
    <property type="match status" value="1"/>
</dbReference>
<evidence type="ECO:0000256" key="8">
    <source>
        <dbReference type="ARBA" id="ARBA00022660"/>
    </source>
</evidence>
<dbReference type="PANTHER" id="PTHR33751:SF1">
    <property type="entry name" value="CBB3-TYPE CYTOCHROME C OXIDASE SUBUNIT FIXP"/>
    <property type="match status" value="1"/>
</dbReference>
<keyword evidence="6 19" id="KW-0997">Cell inner membrane</keyword>
<evidence type="ECO:0000256" key="5">
    <source>
        <dbReference type="ARBA" id="ARBA00022475"/>
    </source>
</evidence>
<keyword evidence="12 19" id="KW-0375">Hydrogen ion transport</keyword>
<feature type="binding site" description="covalent" evidence="21">
    <location>
        <position position="119"/>
    </location>
    <ligand>
        <name>heme c</name>
        <dbReference type="ChEBI" id="CHEBI:61717"/>
        <label>1</label>
    </ligand>
</feature>
<keyword evidence="15 19" id="KW-0560">Oxidoreductase</keyword>
<sequence>MSEDKNRYGQTTGHVWDETLAELTNPPPKWWMLGLHASWILVVLYTLYYPSWPLVHSHFKGFAGWTAIGEFKKDMKEVQDVRAKYEDKLPGMSAAAILADNELKNYVVRSAKVLFGDNCAACHGSGGAGNPGFPALVDDDWLYGGTIDNIQQTITNGRKGMMPKMGGNQLTDEEIDKLANAIVGGTITKEPLFAAKGCIGCHGPDGKGMAALGSANLTDKIWRFKAQDQLASVKTTIKHGVNDPSDPNTRKAEMPSWKDRLTDTQIKKLAVYVHEFGGGK</sequence>
<dbReference type="OrthoDB" id="9811281at2"/>
<dbReference type="GO" id="GO:0005506">
    <property type="term" value="F:iron ion binding"/>
    <property type="evidence" value="ECO:0007669"/>
    <property type="project" value="InterPro"/>
</dbReference>
<evidence type="ECO:0000256" key="17">
    <source>
        <dbReference type="ARBA" id="ARBA00023065"/>
    </source>
</evidence>
<dbReference type="SUPFAM" id="SSF46626">
    <property type="entry name" value="Cytochrome c"/>
    <property type="match status" value="2"/>
</dbReference>
<evidence type="ECO:0000256" key="13">
    <source>
        <dbReference type="ARBA" id="ARBA00022982"/>
    </source>
</evidence>
<evidence type="ECO:0000256" key="10">
    <source>
        <dbReference type="ARBA" id="ARBA00022723"/>
    </source>
</evidence>
<comment type="subcellular location">
    <subcellularLocation>
        <location evidence="1 19">Cell inner membrane</location>
    </subcellularLocation>
</comment>
<dbReference type="PIRSF" id="PIRSF000006">
    <property type="entry name" value="Cbb3-Cox_fixP"/>
    <property type="match status" value="1"/>
</dbReference>
<comment type="subunit">
    <text evidence="19">Component of the cbb3-type cytochrome c oxidase.</text>
</comment>
<evidence type="ECO:0000256" key="7">
    <source>
        <dbReference type="ARBA" id="ARBA00022617"/>
    </source>
</evidence>
<evidence type="ECO:0000256" key="11">
    <source>
        <dbReference type="ARBA" id="ARBA00022737"/>
    </source>
</evidence>
<keyword evidence="16 19" id="KW-0408">Iron</keyword>
<keyword evidence="8 19" id="KW-0679">Respiratory chain</keyword>
<evidence type="ECO:0000256" key="22">
    <source>
        <dbReference type="SAM" id="Phobius"/>
    </source>
</evidence>
<keyword evidence="9 22" id="KW-0812">Transmembrane</keyword>
<evidence type="ECO:0000256" key="18">
    <source>
        <dbReference type="ARBA" id="ARBA00023136"/>
    </source>
</evidence>
<organism evidence="24 25">
    <name type="scientific">Thiolapillus brandeum</name>
    <dbReference type="NCBI Taxonomy" id="1076588"/>
    <lineage>
        <taxon>Bacteria</taxon>
        <taxon>Pseudomonadati</taxon>
        <taxon>Pseudomonadota</taxon>
        <taxon>Gammaproteobacteria</taxon>
        <taxon>Chromatiales</taxon>
        <taxon>Sedimenticolaceae</taxon>
        <taxon>Thiolapillus</taxon>
    </lineage>
</organism>
<dbReference type="RefSeq" id="WP_041067597.1">
    <property type="nucleotide sequence ID" value="NZ_AP012273.1"/>
</dbReference>
<accession>A0A7U6GJ05</accession>
<keyword evidence="10 19" id="KW-0479">Metal-binding</keyword>
<proteinExistence type="inferred from homology"/>
<dbReference type="Pfam" id="PF13442">
    <property type="entry name" value="Cytochrome_CBB3"/>
    <property type="match status" value="2"/>
</dbReference>
<feature type="binding site" description="covalent" evidence="21">
    <location>
        <position position="201"/>
    </location>
    <ligand>
        <name>heme c</name>
        <dbReference type="ChEBI" id="CHEBI:61717"/>
        <label>2</label>
    </ligand>
</feature>
<evidence type="ECO:0000256" key="3">
    <source>
        <dbReference type="ARBA" id="ARBA00006113"/>
    </source>
</evidence>
<protein>
    <recommendedName>
        <fullName evidence="19">Cbb3-type cytochrome c oxidase subunit</fullName>
    </recommendedName>
</protein>
<evidence type="ECO:0000256" key="20">
    <source>
        <dbReference type="PIRSR" id="PIRSR000006-1"/>
    </source>
</evidence>
<feature type="transmembrane region" description="Helical" evidence="22">
    <location>
        <begin position="30"/>
        <end position="50"/>
    </location>
</feature>
<feature type="binding site" description="axial binding residue" evidence="20">
    <location>
        <position position="254"/>
    </location>
    <ligand>
        <name>heme c</name>
        <dbReference type="ChEBI" id="CHEBI:61717"/>
        <label>1</label>
    </ligand>
    <ligandPart>
        <name>Fe</name>
        <dbReference type="ChEBI" id="CHEBI:18248"/>
    </ligandPart>
</feature>
<dbReference type="Proteomes" id="UP000031631">
    <property type="component" value="Chromosome"/>
</dbReference>
<dbReference type="GO" id="GO:0005886">
    <property type="term" value="C:plasma membrane"/>
    <property type="evidence" value="ECO:0007669"/>
    <property type="project" value="UniProtKB-SubCell"/>
</dbReference>
<dbReference type="AlphaFoldDB" id="A0A7U6GJ05"/>
<feature type="binding site" description="axial binding residue" evidence="20">
    <location>
        <position position="202"/>
    </location>
    <ligand>
        <name>heme c</name>
        <dbReference type="ChEBI" id="CHEBI:61717"/>
        <label>2</label>
    </ligand>
    <ligandPart>
        <name>Fe</name>
        <dbReference type="ChEBI" id="CHEBI:18248"/>
    </ligandPart>
</feature>
<evidence type="ECO:0000259" key="23">
    <source>
        <dbReference type="PROSITE" id="PS51007"/>
    </source>
</evidence>
<gene>
    <name evidence="24" type="ORF">TBH_C1666</name>
</gene>
<dbReference type="InterPro" id="IPR036909">
    <property type="entry name" value="Cyt_c-like_dom_sf"/>
</dbReference>
<evidence type="ECO:0000256" key="2">
    <source>
        <dbReference type="ARBA" id="ARBA00004673"/>
    </source>
</evidence>
<feature type="binding site" description="covalent" evidence="21">
    <location>
        <position position="198"/>
    </location>
    <ligand>
        <name>heme c</name>
        <dbReference type="ChEBI" id="CHEBI:61717"/>
        <label>2</label>
    </ligand>
</feature>
<dbReference type="InterPro" id="IPR032858">
    <property type="entry name" value="CcoP_N"/>
</dbReference>
<keyword evidence="18 19" id="KW-0472">Membrane</keyword>
<dbReference type="GO" id="GO:0020037">
    <property type="term" value="F:heme binding"/>
    <property type="evidence" value="ECO:0007669"/>
    <property type="project" value="InterPro"/>
</dbReference>
<keyword evidence="4 19" id="KW-0813">Transport</keyword>